<gene>
    <name evidence="1" type="ORF">TSAR_003059</name>
</gene>
<comment type="caution">
    <text evidence="1">The sequence shown here is derived from an EMBL/GenBank/DDBJ whole genome shotgun (WGS) entry which is preliminary data.</text>
</comment>
<proteinExistence type="predicted"/>
<dbReference type="AlphaFoldDB" id="A0A232FIP5"/>
<dbReference type="SUPFAM" id="SSF49599">
    <property type="entry name" value="TRAF domain-like"/>
    <property type="match status" value="1"/>
</dbReference>
<evidence type="ECO:0000313" key="1">
    <source>
        <dbReference type="EMBL" id="OXU30555.1"/>
    </source>
</evidence>
<name>A0A232FIP5_9HYME</name>
<evidence type="ECO:0000313" key="2">
    <source>
        <dbReference type="Proteomes" id="UP000215335"/>
    </source>
</evidence>
<accession>A0A232FIP5</accession>
<organism evidence="1 2">
    <name type="scientific">Trichomalopsis sarcophagae</name>
    <dbReference type="NCBI Taxonomy" id="543379"/>
    <lineage>
        <taxon>Eukaryota</taxon>
        <taxon>Metazoa</taxon>
        <taxon>Ecdysozoa</taxon>
        <taxon>Arthropoda</taxon>
        <taxon>Hexapoda</taxon>
        <taxon>Insecta</taxon>
        <taxon>Pterygota</taxon>
        <taxon>Neoptera</taxon>
        <taxon>Endopterygota</taxon>
        <taxon>Hymenoptera</taxon>
        <taxon>Apocrita</taxon>
        <taxon>Proctotrupomorpha</taxon>
        <taxon>Chalcidoidea</taxon>
        <taxon>Pteromalidae</taxon>
        <taxon>Pteromalinae</taxon>
        <taxon>Trichomalopsis</taxon>
    </lineage>
</organism>
<evidence type="ECO:0008006" key="3">
    <source>
        <dbReference type="Google" id="ProtNLM"/>
    </source>
</evidence>
<dbReference type="EMBL" id="NNAY01000148">
    <property type="protein sequence ID" value="OXU30555.1"/>
    <property type="molecule type" value="Genomic_DNA"/>
</dbReference>
<protein>
    <recommendedName>
        <fullName evidence="3">MATH domain-containing protein</fullName>
    </recommendedName>
</protein>
<reference evidence="1 2" key="1">
    <citation type="journal article" date="2017" name="Curr. Biol.">
        <title>The Evolution of Venom by Co-option of Single-Copy Genes.</title>
        <authorList>
            <person name="Martinson E.O."/>
            <person name="Mrinalini"/>
            <person name="Kelkar Y.D."/>
            <person name="Chang C.H."/>
            <person name="Werren J.H."/>
        </authorList>
    </citation>
    <scope>NUCLEOTIDE SEQUENCE [LARGE SCALE GENOMIC DNA]</scope>
    <source>
        <strain evidence="1 2">Alberta</strain>
        <tissue evidence="1">Whole body</tissue>
    </source>
</reference>
<dbReference type="Proteomes" id="UP000215335">
    <property type="component" value="Unassembled WGS sequence"/>
</dbReference>
<sequence>MKNNTGDPSKRIKLGKTSLNIAEVTYHWTIENFVNSKPFLKENKNILSPIFDAYNNERAELQLKLCVHDKAWHFHCTNVGRYGGHANVWVKYSVVNSSNEEINVAGMGGSLIRENFYISWRLADLHELYKENGLVNGNLVTVCKIYFDNGQDYTQSETDPT</sequence>
<keyword evidence="2" id="KW-1185">Reference proteome</keyword>